<dbReference type="NCBIfam" id="TIGR00945">
    <property type="entry name" value="tatC"/>
    <property type="match status" value="1"/>
</dbReference>
<evidence type="ECO:0000256" key="1">
    <source>
        <dbReference type="ARBA" id="ARBA00004141"/>
    </source>
</evidence>
<dbReference type="GO" id="GO:0033281">
    <property type="term" value="C:TAT protein transport complex"/>
    <property type="evidence" value="ECO:0007669"/>
    <property type="project" value="UniProtKB-UniRule"/>
</dbReference>
<protein>
    <recommendedName>
        <fullName evidence="5">Sec-independent protein translocase protein TatC</fullName>
    </recommendedName>
</protein>
<comment type="subunit">
    <text evidence="5">The Tat system comprises two distinct complexes: a TatABC complex, containing multiple copies of TatA, TatB and TatC subunits, and a separate TatA complex, containing only TatA subunits. Substrates initially bind to the TatABC complex, which probably triggers association of the separate TatA complex to form the active translocon.</text>
</comment>
<dbReference type="EMBL" id="JH611165">
    <property type="protein sequence ID" value="EJP73527.1"/>
    <property type="molecule type" value="Genomic_DNA"/>
</dbReference>
<dbReference type="HOGENOM" id="CLU_031942_1_1_6"/>
<evidence type="ECO:0000313" key="7">
    <source>
        <dbReference type="Proteomes" id="UP000010116"/>
    </source>
</evidence>
<keyword evidence="5" id="KW-0653">Protein transport</keyword>
<keyword evidence="2 5" id="KW-0812">Transmembrane</keyword>
<dbReference type="PANTHER" id="PTHR30371:SF0">
    <property type="entry name" value="SEC-INDEPENDENT PROTEIN TRANSLOCASE PROTEIN TATC, CHLOROPLASTIC-RELATED"/>
    <property type="match status" value="1"/>
</dbReference>
<evidence type="ECO:0000256" key="3">
    <source>
        <dbReference type="ARBA" id="ARBA00022989"/>
    </source>
</evidence>
<evidence type="ECO:0000256" key="5">
    <source>
        <dbReference type="HAMAP-Rule" id="MF_00902"/>
    </source>
</evidence>
<dbReference type="Pfam" id="PF00902">
    <property type="entry name" value="TatC"/>
    <property type="match status" value="1"/>
</dbReference>
<evidence type="ECO:0000256" key="2">
    <source>
        <dbReference type="ARBA" id="ARBA00022692"/>
    </source>
</evidence>
<organism evidence="6 7">
    <name type="scientific">SAR86 cluster bacterium SAR86B</name>
    <dbReference type="NCBI Taxonomy" id="1123867"/>
    <lineage>
        <taxon>Bacteria</taxon>
        <taxon>Pseudomonadati</taxon>
        <taxon>Pseudomonadota</taxon>
        <taxon>Gammaproteobacteria</taxon>
        <taxon>SAR86 cluster</taxon>
    </lineage>
</organism>
<dbReference type="PRINTS" id="PR01840">
    <property type="entry name" value="TATCFAMILY"/>
</dbReference>
<dbReference type="AlphaFoldDB" id="J4V4V0"/>
<keyword evidence="4 5" id="KW-0472">Membrane</keyword>
<dbReference type="PANTHER" id="PTHR30371">
    <property type="entry name" value="SEC-INDEPENDENT PROTEIN TRANSLOCASE PROTEIN TATC"/>
    <property type="match status" value="1"/>
</dbReference>
<reference evidence="6 7" key="1">
    <citation type="journal article" date="2012" name="ISME J.">
        <title>Genomic insights to SAR86, an abundant and uncultivated marine bacterial lineage.</title>
        <authorList>
            <person name="Dupont C.L."/>
            <person name="Rusch D.B."/>
            <person name="Yooseph S."/>
            <person name="Lombardo M.J."/>
            <person name="Richter R.A."/>
            <person name="Valas R."/>
            <person name="Novotny M."/>
            <person name="Yee-Greenbaum J."/>
            <person name="Selengut J.D."/>
            <person name="Haft D.H."/>
            <person name="Halpern A.L."/>
            <person name="Lasken R.S."/>
            <person name="Nealson K."/>
            <person name="Friedman R."/>
            <person name="Venter J.C."/>
        </authorList>
    </citation>
    <scope>NUCLEOTIDE SEQUENCE [LARGE SCALE GENOMIC DNA]</scope>
</reference>
<dbReference type="GO" id="GO:0065002">
    <property type="term" value="P:intracellular protein transmembrane transport"/>
    <property type="evidence" value="ECO:0007669"/>
    <property type="project" value="TreeGrafter"/>
</dbReference>
<keyword evidence="3 5" id="KW-1133">Transmembrane helix</keyword>
<comment type="similarity">
    <text evidence="5">Belongs to the TatC family.</text>
</comment>
<comment type="function">
    <text evidence="5">Part of the twin-arginine translocation (Tat) system that transports large folded proteins containing a characteristic twin-arginine motif in their signal peptide across membranes. Together with TatB, TatC is part of a receptor directly interacting with Tat signal peptides.</text>
</comment>
<dbReference type="HAMAP" id="MF_00902">
    <property type="entry name" value="TatC"/>
    <property type="match status" value="1"/>
</dbReference>
<dbReference type="GO" id="GO:0043953">
    <property type="term" value="P:protein transport by the Tat complex"/>
    <property type="evidence" value="ECO:0007669"/>
    <property type="project" value="UniProtKB-UniRule"/>
</dbReference>
<proteinExistence type="inferred from homology"/>
<feature type="transmembrane region" description="Helical" evidence="5">
    <location>
        <begin position="17"/>
        <end position="35"/>
    </location>
</feature>
<feature type="transmembrane region" description="Helical" evidence="5">
    <location>
        <begin position="71"/>
        <end position="92"/>
    </location>
</feature>
<keyword evidence="5" id="KW-0811">Translocation</keyword>
<dbReference type="Proteomes" id="UP000010116">
    <property type="component" value="Unassembled WGS sequence"/>
</dbReference>
<evidence type="ECO:0000256" key="4">
    <source>
        <dbReference type="ARBA" id="ARBA00023136"/>
    </source>
</evidence>
<keyword evidence="5" id="KW-0813">Transport</keyword>
<accession>J4V4V0</accession>
<comment type="subcellular location">
    <subcellularLocation>
        <location evidence="5">Cell membrane</location>
        <topology evidence="5">Multi-pass membrane protein</topology>
    </subcellularLocation>
    <subcellularLocation>
        <location evidence="1">Membrane</location>
        <topology evidence="1">Multi-pass membrane protein</topology>
    </subcellularLocation>
</comment>
<dbReference type="GO" id="GO:0009977">
    <property type="term" value="F:proton motive force dependent protein transmembrane transporter activity"/>
    <property type="evidence" value="ECO:0007669"/>
    <property type="project" value="TreeGrafter"/>
</dbReference>
<feature type="transmembrane region" description="Helical" evidence="5">
    <location>
        <begin position="113"/>
        <end position="135"/>
    </location>
</feature>
<name>J4V4V0_9GAMM</name>
<feature type="transmembrane region" description="Helical" evidence="5">
    <location>
        <begin position="210"/>
        <end position="230"/>
    </location>
</feature>
<feature type="transmembrane region" description="Helical" evidence="5">
    <location>
        <begin position="188"/>
        <end position="204"/>
    </location>
</feature>
<dbReference type="InterPro" id="IPR002033">
    <property type="entry name" value="TatC"/>
</dbReference>
<feature type="transmembrane region" description="Helical" evidence="5">
    <location>
        <begin position="155"/>
        <end position="176"/>
    </location>
</feature>
<evidence type="ECO:0000313" key="6">
    <source>
        <dbReference type="EMBL" id="EJP73527.1"/>
    </source>
</evidence>
<sequence length="234" mass="26360">MENDSLISHLIELRSRLIRILVVFLGVFIIGIPFANDIYPVFADPLIRLLPENSSMIATQVSSPFMVPIKLVASLSIFLTIPYLFYQIWLFIVPGLYKNEKAFLRPLFVSTAILFYSGVVFAYLVVMPVIFNFFINIAPSSIQIMTDINSYLGFVLKMLFGFGIAFEVPVATFLVITTGLITIEKITAARPYLIISFFVIAMILTPPDIFSQLFLAIPMWILFEIGIILAKLKG</sequence>
<keyword evidence="5" id="KW-1003">Cell membrane</keyword>
<gene>
    <name evidence="5 6" type="primary">tatC</name>
    <name evidence="6" type="ORF">NT02SARS_0024</name>
</gene>